<keyword evidence="3" id="KW-0053">Apoptosis</keyword>
<dbReference type="SUPFAM" id="SSF50044">
    <property type="entry name" value="SH3-domain"/>
    <property type="match status" value="1"/>
</dbReference>
<dbReference type="Gene3D" id="1.25.40.20">
    <property type="entry name" value="Ankyrin repeat-containing domain"/>
    <property type="match status" value="1"/>
</dbReference>
<keyword evidence="4" id="KW-0677">Repeat</keyword>
<dbReference type="PROSITE" id="PS50088">
    <property type="entry name" value="ANK_REPEAT"/>
    <property type="match status" value="2"/>
</dbReference>
<evidence type="ECO:0000256" key="7">
    <source>
        <dbReference type="PROSITE-ProRule" id="PRU00023"/>
    </source>
</evidence>
<feature type="coiled-coil region" evidence="9">
    <location>
        <begin position="257"/>
        <end position="292"/>
    </location>
</feature>
<dbReference type="InterPro" id="IPR002110">
    <property type="entry name" value="Ankyrin_rpt"/>
</dbReference>
<keyword evidence="13" id="KW-1185">Reference proteome</keyword>
<evidence type="ECO:0000313" key="12">
    <source>
        <dbReference type="EMBL" id="CAL8099688.1"/>
    </source>
</evidence>
<name>A0ABP1QE28_9HEXA</name>
<dbReference type="SUPFAM" id="SSF48403">
    <property type="entry name" value="Ankyrin repeat"/>
    <property type="match status" value="1"/>
</dbReference>
<feature type="region of interest" description="Disordered" evidence="10">
    <location>
        <begin position="1"/>
        <end position="34"/>
    </location>
</feature>
<feature type="region of interest" description="Disordered" evidence="10">
    <location>
        <begin position="490"/>
        <end position="553"/>
    </location>
</feature>
<feature type="repeat" description="ANK" evidence="7">
    <location>
        <begin position="1184"/>
        <end position="1216"/>
    </location>
</feature>
<dbReference type="PROSITE" id="PS50297">
    <property type="entry name" value="ANK_REP_REGION"/>
    <property type="match status" value="2"/>
</dbReference>
<keyword evidence="5 7" id="KW-0040">ANK repeat</keyword>
<evidence type="ECO:0000313" key="13">
    <source>
        <dbReference type="Proteomes" id="UP001642540"/>
    </source>
</evidence>
<evidence type="ECO:0000256" key="1">
    <source>
        <dbReference type="ARBA" id="ARBA00004123"/>
    </source>
</evidence>
<dbReference type="PANTHER" id="PTHR24131:SF10">
    <property type="entry name" value="ANKYRIN-REPEAT, SH3-DOMAIN, AND PROLINE-RICH-REGION CONTAINING PROTEIN, ISOFORM B"/>
    <property type="match status" value="1"/>
</dbReference>
<feature type="region of interest" description="Disordered" evidence="10">
    <location>
        <begin position="591"/>
        <end position="624"/>
    </location>
</feature>
<dbReference type="EMBL" id="CAXLJM020000032">
    <property type="protein sequence ID" value="CAL8099688.1"/>
    <property type="molecule type" value="Genomic_DNA"/>
</dbReference>
<comment type="subcellular location">
    <subcellularLocation>
        <location evidence="1">Nucleus</location>
    </subcellularLocation>
</comment>
<dbReference type="InterPro" id="IPR047163">
    <property type="entry name" value="ASPP1/2"/>
</dbReference>
<proteinExistence type="predicted"/>
<evidence type="ECO:0000259" key="11">
    <source>
        <dbReference type="PROSITE" id="PS50002"/>
    </source>
</evidence>
<feature type="repeat" description="ANK" evidence="7">
    <location>
        <begin position="1217"/>
        <end position="1249"/>
    </location>
</feature>
<feature type="compositionally biased region" description="Low complexity" evidence="10">
    <location>
        <begin position="390"/>
        <end position="441"/>
    </location>
</feature>
<evidence type="ECO:0000256" key="2">
    <source>
        <dbReference type="ARBA" id="ARBA00022443"/>
    </source>
</evidence>
<feature type="compositionally biased region" description="Polar residues" evidence="10">
    <location>
        <begin position="530"/>
        <end position="553"/>
    </location>
</feature>
<dbReference type="InterPro" id="IPR036028">
    <property type="entry name" value="SH3-like_dom_sf"/>
</dbReference>
<comment type="caution">
    <text evidence="12">The sequence shown here is derived from an EMBL/GenBank/DDBJ whole genome shotgun (WGS) entry which is preliminary data.</text>
</comment>
<keyword evidence="6" id="KW-0539">Nucleus</keyword>
<dbReference type="Pfam" id="PF00018">
    <property type="entry name" value="SH3_1"/>
    <property type="match status" value="1"/>
</dbReference>
<organism evidence="12 13">
    <name type="scientific">Orchesella dallaii</name>
    <dbReference type="NCBI Taxonomy" id="48710"/>
    <lineage>
        <taxon>Eukaryota</taxon>
        <taxon>Metazoa</taxon>
        <taxon>Ecdysozoa</taxon>
        <taxon>Arthropoda</taxon>
        <taxon>Hexapoda</taxon>
        <taxon>Collembola</taxon>
        <taxon>Entomobryomorpha</taxon>
        <taxon>Entomobryoidea</taxon>
        <taxon>Orchesellidae</taxon>
        <taxon>Orchesellinae</taxon>
        <taxon>Orchesella</taxon>
    </lineage>
</organism>
<feature type="compositionally biased region" description="Low complexity" evidence="10">
    <location>
        <begin position="863"/>
        <end position="892"/>
    </location>
</feature>
<dbReference type="InterPro" id="IPR001452">
    <property type="entry name" value="SH3_domain"/>
</dbReference>
<evidence type="ECO:0000256" key="3">
    <source>
        <dbReference type="ARBA" id="ARBA00022703"/>
    </source>
</evidence>
<gene>
    <name evidence="12" type="ORF">ODALV1_LOCUS10314</name>
</gene>
<dbReference type="SMART" id="SM00326">
    <property type="entry name" value="SH3"/>
    <property type="match status" value="1"/>
</dbReference>
<feature type="compositionally biased region" description="Low complexity" evidence="10">
    <location>
        <begin position="686"/>
        <end position="724"/>
    </location>
</feature>
<feature type="compositionally biased region" description="Low complexity" evidence="10">
    <location>
        <begin position="490"/>
        <end position="529"/>
    </location>
</feature>
<feature type="region of interest" description="Disordered" evidence="10">
    <location>
        <begin position="362"/>
        <end position="463"/>
    </location>
</feature>
<feature type="compositionally biased region" description="Polar residues" evidence="10">
    <location>
        <begin position="675"/>
        <end position="685"/>
    </location>
</feature>
<feature type="compositionally biased region" description="Polar residues" evidence="10">
    <location>
        <begin position="921"/>
        <end position="943"/>
    </location>
</feature>
<evidence type="ECO:0000256" key="6">
    <source>
        <dbReference type="ARBA" id="ARBA00023242"/>
    </source>
</evidence>
<dbReference type="CDD" id="cd11807">
    <property type="entry name" value="SH3_ASPP"/>
    <property type="match status" value="1"/>
</dbReference>
<evidence type="ECO:0000256" key="10">
    <source>
        <dbReference type="SAM" id="MobiDB-lite"/>
    </source>
</evidence>
<feature type="compositionally biased region" description="Pro residues" evidence="10">
    <location>
        <begin position="725"/>
        <end position="738"/>
    </location>
</feature>
<feature type="compositionally biased region" description="Low complexity" evidence="10">
    <location>
        <begin position="448"/>
        <end position="463"/>
    </location>
</feature>
<feature type="region of interest" description="Disordered" evidence="10">
    <location>
        <begin position="819"/>
        <end position="943"/>
    </location>
</feature>
<dbReference type="Pfam" id="PF12796">
    <property type="entry name" value="Ank_2"/>
    <property type="match status" value="1"/>
</dbReference>
<feature type="compositionally biased region" description="Polar residues" evidence="10">
    <location>
        <begin position="17"/>
        <end position="31"/>
    </location>
</feature>
<evidence type="ECO:0000256" key="4">
    <source>
        <dbReference type="ARBA" id="ARBA00022737"/>
    </source>
</evidence>
<feature type="domain" description="SH3" evidence="11">
    <location>
        <begin position="1283"/>
        <end position="1345"/>
    </location>
</feature>
<feature type="region of interest" description="Disordered" evidence="10">
    <location>
        <begin position="774"/>
        <end position="803"/>
    </location>
</feature>
<evidence type="ECO:0000256" key="8">
    <source>
        <dbReference type="PROSITE-ProRule" id="PRU00192"/>
    </source>
</evidence>
<dbReference type="PROSITE" id="PS50002">
    <property type="entry name" value="SH3"/>
    <property type="match status" value="1"/>
</dbReference>
<dbReference type="InterPro" id="IPR036770">
    <property type="entry name" value="Ankyrin_rpt-contain_sf"/>
</dbReference>
<dbReference type="SMART" id="SM00248">
    <property type="entry name" value="ANK"/>
    <property type="match status" value="2"/>
</dbReference>
<dbReference type="Proteomes" id="UP001642540">
    <property type="component" value="Unassembled WGS sequence"/>
</dbReference>
<evidence type="ECO:0000256" key="9">
    <source>
        <dbReference type="SAM" id="Coils"/>
    </source>
</evidence>
<feature type="region of interest" description="Disordered" evidence="10">
    <location>
        <begin position="675"/>
        <end position="743"/>
    </location>
</feature>
<keyword evidence="2 8" id="KW-0728">SH3 domain</keyword>
<feature type="coiled-coil region" evidence="9">
    <location>
        <begin position="200"/>
        <end position="227"/>
    </location>
</feature>
<keyword evidence="9" id="KW-0175">Coiled coil</keyword>
<protein>
    <recommendedName>
        <fullName evidence="11">SH3 domain-containing protein</fullName>
    </recommendedName>
</protein>
<accession>A0ABP1QE28</accession>
<dbReference type="PANTHER" id="PTHR24131">
    <property type="entry name" value="APOPTOSIS-STIMULATING OF P53 PROTEIN"/>
    <property type="match status" value="1"/>
</dbReference>
<sequence>MGLLGDQIISAPPPQNPSHSFIPPTSSTMLEYSSIPPPSANFQAPTIYNENVDVNSMDEVTLRRSCSSETNSRNSMMLQFVKNFDSDHTNRLEDFLRHIKCSGYGKLSETCGLSISELEAMAARQARQLETQEQLLAAKAQRLRFLKSGGEAERLQRLREKVASQEERLRKLRALRGKVQSNRNANSVLSSDLESLRAVFNEKEKELSLAVAKVEELTRQLEDLRKSNKDQLPNGQQSAAAAELEKLRRELMYRQKLREAQATRVAAQRAALNQRQEETMRVDRRIAELQERLHRKRLLNQQLAVTLKHQENTDDFVSVPNKNDPKYQTLPYNAKLFAPFANKHEQDQFEKSMQQMQIIQADHHHHNSQLSSHQHDQIHQNYHGHHHHQQTQQQQQFQQQPNQINTTSSSTNNYHNNYNSNCSNPSGTTEESSSNNTINNIQSLDPQTNNGSNNSTNNKGNANLINNSSAATISSLQQLHHLLSISGLHQQNGRSANQQQSSSSSSSYGNSGSANTNTNSNSNVPSSVSTTMATTSGVPNGLQTVHSTQANNNVSRGKALPIIGNGGESNSNNGGGIPLAFPVIRPSNFYPTGAPPSSSTASNSSSSSASTATSSNIITSNNGGIINSGLSSVPSGPMMPLVASARHNGLLSSQNTTCNSNGNSLEISLTGTNTASLSSTGSNDTGFVSSGSSCSNSGMTISSQSRQQQQQQQQQQHLQQQLKPALPPKPAKPTPPPRQAHDMFTFNMRSGSADMVLLDRSELPIKSKPLFVKSGSAQPNSGNMVGGQAISSEKDSVSNNNSNSTVRVSINRRIEMPPAFLFPESDPPPSDLVPEHQQSSMMNSGFSAGQHQSNSEGFQNSDSQQHPQQQHQQLLQLSPVSSASGDSVDASPLLMPKGSGMSHQLVPEEYTLPDLFPPHPANNQNVFSSPSASSIHMTSSGSNKGDHFMNMNNKINSHMHRNAQALIESLGQQASETSQRTNMQVHHQQHHAAVDENMINCEKGKRIDHNANSGNVTSSQVADNLKATSNSRESMGLPHAGIQLESNEAVNEHDSESCGSNINNNMIAERGGSSNGNSSTVVGMDSRDHIPSEVETVTANKGEGNINNNPPGIGIAPAATTVPGVLRRVKKSNFKSNNKDHMPIGRRVSFDPLALLLDASLEGELDLVVKTAGEVGNVSAANDEGITALHNAICAGHFDVVRFLVQFGCDVNAQDSDGWTPLHCAASCNNVSMVKFLVEHGACIFATTLSDHETAAEKCEEDEDGFGPCSEYLYSIQEKLGIMNGGVVYAVFDYDAQNPDELSFREGERQVILRKGDEYEREWWWASLTEKEGYVPRNLLGLYPRVMPQKRGDS</sequence>
<feature type="coiled-coil region" evidence="9">
    <location>
        <begin position="115"/>
        <end position="175"/>
    </location>
</feature>
<feature type="compositionally biased region" description="Polar residues" evidence="10">
    <location>
        <begin position="836"/>
        <end position="862"/>
    </location>
</feature>
<reference evidence="12 13" key="1">
    <citation type="submission" date="2024-08" db="EMBL/GenBank/DDBJ databases">
        <authorList>
            <person name="Cucini C."/>
            <person name="Frati F."/>
        </authorList>
    </citation>
    <scope>NUCLEOTIDE SEQUENCE [LARGE SCALE GENOMIC DNA]</scope>
</reference>
<evidence type="ECO:0000256" key="5">
    <source>
        <dbReference type="ARBA" id="ARBA00023043"/>
    </source>
</evidence>